<protein>
    <submittedName>
        <fullName evidence="4">Carboxypeptidase-like regulatory domain-containing protein</fullName>
    </submittedName>
</protein>
<gene>
    <name evidence="4" type="ORF">OD355_03800</name>
</gene>
<dbReference type="Gene3D" id="2.170.130.10">
    <property type="entry name" value="TonB-dependent receptor, plug domain"/>
    <property type="match status" value="1"/>
</dbReference>
<evidence type="ECO:0000313" key="5">
    <source>
        <dbReference type="Proteomes" id="UP001209317"/>
    </source>
</evidence>
<dbReference type="Pfam" id="PF13715">
    <property type="entry name" value="CarbopepD_reg_2"/>
    <property type="match status" value="1"/>
</dbReference>
<organism evidence="4 5">
    <name type="scientific">Haoranjiania flava</name>
    <dbReference type="NCBI Taxonomy" id="1856322"/>
    <lineage>
        <taxon>Bacteria</taxon>
        <taxon>Pseudomonadati</taxon>
        <taxon>Bacteroidota</taxon>
        <taxon>Chitinophagia</taxon>
        <taxon>Chitinophagales</taxon>
        <taxon>Chitinophagaceae</taxon>
        <taxon>Haoranjiania</taxon>
    </lineage>
</organism>
<dbReference type="GO" id="GO:0004180">
    <property type="term" value="F:carboxypeptidase activity"/>
    <property type="evidence" value="ECO:0007669"/>
    <property type="project" value="UniProtKB-KW"/>
</dbReference>
<keyword evidence="1 2" id="KW-0812">Transmembrane</keyword>
<dbReference type="InterPro" id="IPR039426">
    <property type="entry name" value="TonB-dep_rcpt-like"/>
</dbReference>
<evidence type="ECO:0000256" key="1">
    <source>
        <dbReference type="PROSITE-ProRule" id="PRU01360"/>
    </source>
</evidence>
<dbReference type="Proteomes" id="UP001209317">
    <property type="component" value="Unassembled WGS sequence"/>
</dbReference>
<reference evidence="4" key="1">
    <citation type="submission" date="2022-10" db="EMBL/GenBank/DDBJ databases">
        <authorList>
            <person name="Kim H.S."/>
            <person name="Kim J.-S."/>
            <person name="Suh M.K."/>
            <person name="Eom M.K."/>
            <person name="Lee J.-S."/>
        </authorList>
    </citation>
    <scope>NUCLEOTIDE SEQUENCE</scope>
    <source>
        <strain evidence="4">LIP-5</strain>
    </source>
</reference>
<dbReference type="Pfam" id="PF07715">
    <property type="entry name" value="Plug"/>
    <property type="match status" value="1"/>
</dbReference>
<keyword evidence="1 2" id="KW-0472">Membrane</keyword>
<sequence length="415" mass="45453">MSKKPHKNYTQEDIERYFSGQMSAKEMHDIEAYALEDRFLSDSMEGYENNLNPVTEAHLKEIKEKILLSPAAGIVPVNKSTKWWKYTLAASVLLCVIGAVYLVFNHGRKENMAISDQAPALTKQYIDTTEAIDNLLIAENADTAIPHQKDAIAIKGARQKKTATDAALSTVPEETFIEKSLQGKAPGISSERRQLKVQVKDDNNNPLPNVSVSVKNSGGGVLTNNNGEFSIHINNNDTLLLSSLGHERKEIPVAAIGKDIVLQPGRYAADEVVVVGYSTQKKSRITGALPQKDVYQKRESSDDALAANVGGVRNQSNKRKDESVRMRGYAPVKTTEPMVLINGRVASITEMKALNKKEITSIKILKAAEAMAIYGSKGMNGVIIITTSSEVRKDTSVNRANMKKDSLPSLLNSSK</sequence>
<evidence type="ECO:0000259" key="3">
    <source>
        <dbReference type="Pfam" id="PF07715"/>
    </source>
</evidence>
<dbReference type="EMBL" id="JAOTPL010000003">
    <property type="protein sequence ID" value="MCU7693637.1"/>
    <property type="molecule type" value="Genomic_DNA"/>
</dbReference>
<keyword evidence="2" id="KW-1133">Transmembrane helix</keyword>
<dbReference type="RefSeq" id="WP_263037124.1">
    <property type="nucleotide sequence ID" value="NZ_JAOTPL010000003.1"/>
</dbReference>
<dbReference type="PROSITE" id="PS52016">
    <property type="entry name" value="TONB_DEPENDENT_REC_3"/>
    <property type="match status" value="1"/>
</dbReference>
<comment type="caution">
    <text evidence="4">The sequence shown here is derived from an EMBL/GenBank/DDBJ whole genome shotgun (WGS) entry which is preliminary data.</text>
</comment>
<keyword evidence="4" id="KW-0121">Carboxypeptidase</keyword>
<proteinExistence type="inferred from homology"/>
<dbReference type="InterPro" id="IPR012910">
    <property type="entry name" value="Plug_dom"/>
</dbReference>
<feature type="transmembrane region" description="Helical" evidence="2">
    <location>
        <begin position="83"/>
        <end position="104"/>
    </location>
</feature>
<keyword evidence="1" id="KW-0813">Transport</keyword>
<comment type="similarity">
    <text evidence="1">Belongs to the TonB-dependent receptor family.</text>
</comment>
<dbReference type="InterPro" id="IPR008969">
    <property type="entry name" value="CarboxyPept-like_regulatory"/>
</dbReference>
<dbReference type="SUPFAM" id="SSF56935">
    <property type="entry name" value="Porins"/>
    <property type="match status" value="1"/>
</dbReference>
<dbReference type="AlphaFoldDB" id="A0AAE3IK55"/>
<dbReference type="Gene3D" id="2.60.40.10">
    <property type="entry name" value="Immunoglobulins"/>
    <property type="match status" value="1"/>
</dbReference>
<feature type="domain" description="TonB-dependent receptor plug" evidence="3">
    <location>
        <begin position="297"/>
        <end position="382"/>
    </location>
</feature>
<keyword evidence="1" id="KW-1134">Transmembrane beta strand</keyword>
<accession>A0AAE3IK55</accession>
<dbReference type="InterPro" id="IPR037066">
    <property type="entry name" value="Plug_dom_sf"/>
</dbReference>
<dbReference type="GO" id="GO:0009279">
    <property type="term" value="C:cell outer membrane"/>
    <property type="evidence" value="ECO:0007669"/>
    <property type="project" value="UniProtKB-SubCell"/>
</dbReference>
<dbReference type="SUPFAM" id="SSF49464">
    <property type="entry name" value="Carboxypeptidase regulatory domain-like"/>
    <property type="match status" value="1"/>
</dbReference>
<keyword evidence="4" id="KW-0645">Protease</keyword>
<keyword evidence="1" id="KW-0998">Cell outer membrane</keyword>
<dbReference type="InterPro" id="IPR013783">
    <property type="entry name" value="Ig-like_fold"/>
</dbReference>
<evidence type="ECO:0000313" key="4">
    <source>
        <dbReference type="EMBL" id="MCU7693637.1"/>
    </source>
</evidence>
<keyword evidence="5" id="KW-1185">Reference proteome</keyword>
<name>A0AAE3IK55_9BACT</name>
<evidence type="ECO:0000256" key="2">
    <source>
        <dbReference type="SAM" id="Phobius"/>
    </source>
</evidence>
<comment type="subcellular location">
    <subcellularLocation>
        <location evidence="1">Cell outer membrane</location>
        <topology evidence="1">Multi-pass membrane protein</topology>
    </subcellularLocation>
</comment>
<keyword evidence="4" id="KW-0378">Hydrolase</keyword>